<evidence type="ECO:0000313" key="5">
    <source>
        <dbReference type="EMBL" id="KAG8082220.1"/>
    </source>
</evidence>
<sequence>MPPLLTTAAVVATTGALRVGNLHLPPLRRSPAAPWSHVRSYLITAAKIPRVASFVATAALRLPIGVRKPYSIRIFVTGSVGFVSSHLVVKLLARRDNVIVMDKFFTGRKENVAHHLSNPRRLELIHHDVVEPILLEVDQIYHLACPTSPVHYKFNPIKTIISFPLQMMHVNNARENLEFCVCIAWKNLEDKNSTRTARYATVNTHLGIEQSRRDDLESLGYVLPKEKQSQIASALPRAVGHVVGYYGLTPSALQNDKQSVLSYKATSPPS</sequence>
<dbReference type="GO" id="GO:0042732">
    <property type="term" value="P:D-xylose metabolic process"/>
    <property type="evidence" value="ECO:0007669"/>
    <property type="project" value="InterPro"/>
</dbReference>
<keyword evidence="6" id="KW-1185">Reference proteome</keyword>
<evidence type="ECO:0000256" key="2">
    <source>
        <dbReference type="ARBA" id="ARBA00023027"/>
    </source>
</evidence>
<dbReference type="PANTHER" id="PTHR43078">
    <property type="entry name" value="UDP-GLUCURONIC ACID DECARBOXYLASE-RELATED"/>
    <property type="match status" value="1"/>
</dbReference>
<accession>A0A8J5SWQ9</accession>
<evidence type="ECO:0000256" key="1">
    <source>
        <dbReference type="ARBA" id="ARBA00001911"/>
    </source>
</evidence>
<dbReference type="InterPro" id="IPR001509">
    <property type="entry name" value="Epimerase_deHydtase"/>
</dbReference>
<dbReference type="InterPro" id="IPR044516">
    <property type="entry name" value="UXS-like"/>
</dbReference>
<name>A0A8J5SWQ9_ZIZPA</name>
<dbReference type="Pfam" id="PF01370">
    <property type="entry name" value="Epimerase"/>
    <property type="match status" value="1"/>
</dbReference>
<dbReference type="Proteomes" id="UP000729402">
    <property type="component" value="Unassembled WGS sequence"/>
</dbReference>
<dbReference type="GO" id="GO:0005737">
    <property type="term" value="C:cytoplasm"/>
    <property type="evidence" value="ECO:0007669"/>
    <property type="project" value="TreeGrafter"/>
</dbReference>
<keyword evidence="2" id="KW-0520">NAD</keyword>
<dbReference type="AlphaFoldDB" id="A0A8J5SWQ9"/>
<dbReference type="EMBL" id="JAAALK010000086">
    <property type="protein sequence ID" value="KAG8082220.1"/>
    <property type="molecule type" value="Genomic_DNA"/>
</dbReference>
<proteinExistence type="predicted"/>
<gene>
    <name evidence="5" type="ORF">GUJ93_ZPchr0014g46557</name>
</gene>
<feature type="domain" description="NAD-dependent epimerase/dehydratase" evidence="4">
    <location>
        <begin position="74"/>
        <end position="155"/>
    </location>
</feature>
<evidence type="ECO:0000259" key="4">
    <source>
        <dbReference type="Pfam" id="PF01370"/>
    </source>
</evidence>
<dbReference type="GO" id="GO:0070403">
    <property type="term" value="F:NAD+ binding"/>
    <property type="evidence" value="ECO:0007669"/>
    <property type="project" value="InterPro"/>
</dbReference>
<evidence type="ECO:0000313" key="6">
    <source>
        <dbReference type="Proteomes" id="UP000729402"/>
    </source>
</evidence>
<keyword evidence="3" id="KW-0456">Lyase</keyword>
<comment type="cofactor">
    <cofactor evidence="1">
        <name>NAD(+)</name>
        <dbReference type="ChEBI" id="CHEBI:57540"/>
    </cofactor>
</comment>
<reference evidence="5" key="1">
    <citation type="journal article" date="2021" name="bioRxiv">
        <title>Whole Genome Assembly and Annotation of Northern Wild Rice, Zizania palustris L., Supports a Whole Genome Duplication in the Zizania Genus.</title>
        <authorList>
            <person name="Haas M."/>
            <person name="Kono T."/>
            <person name="Macchietto M."/>
            <person name="Millas R."/>
            <person name="McGilp L."/>
            <person name="Shao M."/>
            <person name="Duquette J."/>
            <person name="Hirsch C.N."/>
            <person name="Kimball J."/>
        </authorList>
    </citation>
    <scope>NUCLEOTIDE SEQUENCE</scope>
    <source>
        <tissue evidence="5">Fresh leaf tissue</tissue>
    </source>
</reference>
<reference evidence="5" key="2">
    <citation type="submission" date="2021-02" db="EMBL/GenBank/DDBJ databases">
        <authorList>
            <person name="Kimball J.A."/>
            <person name="Haas M.W."/>
            <person name="Macchietto M."/>
            <person name="Kono T."/>
            <person name="Duquette J."/>
            <person name="Shao M."/>
        </authorList>
    </citation>
    <scope>NUCLEOTIDE SEQUENCE</scope>
    <source>
        <tissue evidence="5">Fresh leaf tissue</tissue>
    </source>
</reference>
<dbReference type="GO" id="GO:0048040">
    <property type="term" value="F:UDP-glucuronate decarboxylase activity"/>
    <property type="evidence" value="ECO:0007669"/>
    <property type="project" value="TreeGrafter"/>
</dbReference>
<comment type="caution">
    <text evidence="5">The sequence shown here is derived from an EMBL/GenBank/DDBJ whole genome shotgun (WGS) entry which is preliminary data.</text>
</comment>
<organism evidence="5 6">
    <name type="scientific">Zizania palustris</name>
    <name type="common">Northern wild rice</name>
    <dbReference type="NCBI Taxonomy" id="103762"/>
    <lineage>
        <taxon>Eukaryota</taxon>
        <taxon>Viridiplantae</taxon>
        <taxon>Streptophyta</taxon>
        <taxon>Embryophyta</taxon>
        <taxon>Tracheophyta</taxon>
        <taxon>Spermatophyta</taxon>
        <taxon>Magnoliopsida</taxon>
        <taxon>Liliopsida</taxon>
        <taxon>Poales</taxon>
        <taxon>Poaceae</taxon>
        <taxon>BOP clade</taxon>
        <taxon>Oryzoideae</taxon>
        <taxon>Oryzeae</taxon>
        <taxon>Zizaniinae</taxon>
        <taxon>Zizania</taxon>
    </lineage>
</organism>
<evidence type="ECO:0000256" key="3">
    <source>
        <dbReference type="ARBA" id="ARBA00023239"/>
    </source>
</evidence>
<dbReference type="OrthoDB" id="331544at2759"/>
<protein>
    <recommendedName>
        <fullName evidence="4">NAD-dependent epimerase/dehydratase domain-containing protein</fullName>
    </recommendedName>
</protein>
<dbReference type="PANTHER" id="PTHR43078:SF51">
    <property type="entry name" value="UDP-GLUCURONATE DECARBOXYLASE"/>
    <property type="match status" value="1"/>
</dbReference>